<keyword evidence="3 7" id="KW-0732">Signal</keyword>
<dbReference type="CDD" id="cd05381">
    <property type="entry name" value="CAP_PR-1"/>
    <property type="match status" value="1"/>
</dbReference>
<keyword evidence="6" id="KW-0568">Pathogenesis-related protein</keyword>
<dbReference type="Pfam" id="PF00188">
    <property type="entry name" value="CAP"/>
    <property type="match status" value="1"/>
</dbReference>
<name>A0AAV0MQP9_9ROSI</name>
<dbReference type="PRINTS" id="PR00838">
    <property type="entry name" value="V5ALLERGEN"/>
</dbReference>
<dbReference type="InterPro" id="IPR018244">
    <property type="entry name" value="Allrgn_V5/Tpx1_CS"/>
</dbReference>
<dbReference type="Proteomes" id="UP001154282">
    <property type="component" value="Unassembled WGS sequence"/>
</dbReference>
<dbReference type="GO" id="GO:0005576">
    <property type="term" value="C:extracellular region"/>
    <property type="evidence" value="ECO:0007669"/>
    <property type="project" value="InterPro"/>
</dbReference>
<dbReference type="FunFam" id="3.40.33.10:FF:000006">
    <property type="entry name" value="Putative pathogenesis-related protein 1"/>
    <property type="match status" value="1"/>
</dbReference>
<dbReference type="SMART" id="SM00198">
    <property type="entry name" value="SCP"/>
    <property type="match status" value="1"/>
</dbReference>
<evidence type="ECO:0000259" key="8">
    <source>
        <dbReference type="SMART" id="SM00198"/>
    </source>
</evidence>
<comment type="similarity">
    <text evidence="2">Belongs to the CRISP family.</text>
</comment>
<evidence type="ECO:0000256" key="1">
    <source>
        <dbReference type="ARBA" id="ARBA00003143"/>
    </source>
</evidence>
<dbReference type="InterPro" id="IPR014044">
    <property type="entry name" value="CAP_dom"/>
</dbReference>
<keyword evidence="4" id="KW-0611">Plant defense</keyword>
<evidence type="ECO:0000256" key="2">
    <source>
        <dbReference type="ARBA" id="ARBA00009923"/>
    </source>
</evidence>
<dbReference type="AlphaFoldDB" id="A0AAV0MQP9"/>
<sequence length="170" mass="18027">MAPSFHLLAVAITLMGTLLLLALPTAAQDAPQDYLNAHNGARAAVGVGPVTWDGRVAAYAQSYANQRAAADCSLVHSDGPYGENIAWGSGQLTGIDAVRMWGSEWVDYDYNSNTCAPGRDCGHYTQIVWRSTTTIGCAKATCSGGRGTFVICNYNPPGNWIGQRPYAIAV</sequence>
<dbReference type="Gene3D" id="3.40.33.10">
    <property type="entry name" value="CAP"/>
    <property type="match status" value="1"/>
</dbReference>
<reference evidence="9" key="1">
    <citation type="submission" date="2022-08" db="EMBL/GenBank/DDBJ databases">
        <authorList>
            <person name="Gutierrez-Valencia J."/>
        </authorList>
    </citation>
    <scope>NUCLEOTIDE SEQUENCE</scope>
</reference>
<comment type="function">
    <text evidence="1">Probably involved in the defense reaction of plants against pathogens.</text>
</comment>
<evidence type="ECO:0000256" key="5">
    <source>
        <dbReference type="ARBA" id="ARBA00023157"/>
    </source>
</evidence>
<dbReference type="PANTHER" id="PTHR10334">
    <property type="entry name" value="CYSTEINE-RICH SECRETORY PROTEIN-RELATED"/>
    <property type="match status" value="1"/>
</dbReference>
<dbReference type="PROSITE" id="PS01010">
    <property type="entry name" value="CRISP_2"/>
    <property type="match status" value="1"/>
</dbReference>
<gene>
    <name evidence="9" type="ORF">LITE_LOCUS29868</name>
</gene>
<evidence type="ECO:0000256" key="6">
    <source>
        <dbReference type="ARBA" id="ARBA00023265"/>
    </source>
</evidence>
<dbReference type="PRINTS" id="PR00837">
    <property type="entry name" value="V5TPXLIKE"/>
</dbReference>
<dbReference type="PROSITE" id="PS01009">
    <property type="entry name" value="CRISP_1"/>
    <property type="match status" value="1"/>
</dbReference>
<evidence type="ECO:0000256" key="4">
    <source>
        <dbReference type="ARBA" id="ARBA00022821"/>
    </source>
</evidence>
<dbReference type="GO" id="GO:0098542">
    <property type="term" value="P:defense response to other organism"/>
    <property type="evidence" value="ECO:0007669"/>
    <property type="project" value="UniProtKB-ARBA"/>
</dbReference>
<dbReference type="EMBL" id="CAMGYJ010000007">
    <property type="protein sequence ID" value="CAI0448627.1"/>
    <property type="molecule type" value="Genomic_DNA"/>
</dbReference>
<accession>A0AAV0MQP9</accession>
<organism evidence="9 10">
    <name type="scientific">Linum tenue</name>
    <dbReference type="NCBI Taxonomy" id="586396"/>
    <lineage>
        <taxon>Eukaryota</taxon>
        <taxon>Viridiplantae</taxon>
        <taxon>Streptophyta</taxon>
        <taxon>Embryophyta</taxon>
        <taxon>Tracheophyta</taxon>
        <taxon>Spermatophyta</taxon>
        <taxon>Magnoliopsida</taxon>
        <taxon>eudicotyledons</taxon>
        <taxon>Gunneridae</taxon>
        <taxon>Pentapetalae</taxon>
        <taxon>rosids</taxon>
        <taxon>fabids</taxon>
        <taxon>Malpighiales</taxon>
        <taxon>Linaceae</taxon>
        <taxon>Linum</taxon>
    </lineage>
</organism>
<dbReference type="InterPro" id="IPR002413">
    <property type="entry name" value="V5_allergen-like"/>
</dbReference>
<keyword evidence="10" id="KW-1185">Reference proteome</keyword>
<dbReference type="InterPro" id="IPR035940">
    <property type="entry name" value="CAP_sf"/>
</dbReference>
<evidence type="ECO:0000256" key="7">
    <source>
        <dbReference type="SAM" id="SignalP"/>
    </source>
</evidence>
<evidence type="ECO:0000256" key="3">
    <source>
        <dbReference type="ARBA" id="ARBA00022729"/>
    </source>
</evidence>
<keyword evidence="5" id="KW-1015">Disulfide bond</keyword>
<comment type="caution">
    <text evidence="9">The sequence shown here is derived from an EMBL/GenBank/DDBJ whole genome shotgun (WGS) entry which is preliminary data.</text>
</comment>
<dbReference type="InterPro" id="IPR001283">
    <property type="entry name" value="CRISP-related"/>
</dbReference>
<proteinExistence type="inferred from homology"/>
<dbReference type="SUPFAM" id="SSF55797">
    <property type="entry name" value="PR-1-like"/>
    <property type="match status" value="1"/>
</dbReference>
<evidence type="ECO:0000313" key="10">
    <source>
        <dbReference type="Proteomes" id="UP001154282"/>
    </source>
</evidence>
<feature type="domain" description="SCP" evidence="8">
    <location>
        <begin position="29"/>
        <end position="162"/>
    </location>
</feature>
<feature type="chain" id="PRO_5043628420" description="SCP domain-containing protein" evidence="7">
    <location>
        <begin position="28"/>
        <end position="170"/>
    </location>
</feature>
<evidence type="ECO:0000313" key="9">
    <source>
        <dbReference type="EMBL" id="CAI0448627.1"/>
    </source>
</evidence>
<feature type="signal peptide" evidence="7">
    <location>
        <begin position="1"/>
        <end position="27"/>
    </location>
</feature>
<protein>
    <recommendedName>
        <fullName evidence="8">SCP domain-containing protein</fullName>
    </recommendedName>
</protein>